<organism evidence="1 2">
    <name type="scientific">Pseudomonas mosselii</name>
    <dbReference type="NCBI Taxonomy" id="78327"/>
    <lineage>
        <taxon>Bacteria</taxon>
        <taxon>Pseudomonadati</taxon>
        <taxon>Pseudomonadota</taxon>
        <taxon>Gammaproteobacteria</taxon>
        <taxon>Pseudomonadales</taxon>
        <taxon>Pseudomonadaceae</taxon>
        <taxon>Pseudomonas</taxon>
    </lineage>
</organism>
<sequence length="260" mass="27844">MTYVRWTAALLAWVVLSVQAVLAAPLQMTLYLDNEARQFLYEANQQILIVLPVPASQDNAVVVAMALDPPLADSTTLLFELDAELYVANGRVVPLGVIAIGLAQQVAAGQIYSFNGQRINGDGDGFEGHVCVYFDAPRNALPVTVGMAGYIYDRAQGKPTQPSPTNFFILQMFQTQIIARTTAQVWVLVGSGISAGSVLPKSILRPVVPTADSAGDALAASSNLQLGRYREVMLGGSNRTSLHYDPAISAFSEGPYPADR</sequence>
<dbReference type="EMBL" id="VAUO01000001">
    <property type="protein sequence ID" value="TLP64639.1"/>
    <property type="molecule type" value="Genomic_DNA"/>
</dbReference>
<evidence type="ECO:0000313" key="2">
    <source>
        <dbReference type="Proteomes" id="UP000309819"/>
    </source>
</evidence>
<dbReference type="OrthoDB" id="6902901at2"/>
<protein>
    <submittedName>
        <fullName evidence="1">Uncharacterized protein</fullName>
    </submittedName>
</protein>
<keyword evidence="2" id="KW-1185">Reference proteome</keyword>
<reference evidence="1 2" key="1">
    <citation type="submission" date="2019-05" db="EMBL/GenBank/DDBJ databases">
        <title>Pseudomonas sp. SC006 isolated from lettuce that can produce HBGAs.</title>
        <authorList>
            <person name="Wang D."/>
            <person name="Liao N."/>
            <person name="Liu D."/>
            <person name="Zhang Z."/>
            <person name="Zou S."/>
        </authorList>
    </citation>
    <scope>NUCLEOTIDE SEQUENCE [LARGE SCALE GENOMIC DNA]</scope>
    <source>
        <strain evidence="1 2">SC006</strain>
    </source>
</reference>
<comment type="caution">
    <text evidence="1">The sequence shown here is derived from an EMBL/GenBank/DDBJ whole genome shotgun (WGS) entry which is preliminary data.</text>
</comment>
<dbReference type="Proteomes" id="UP000309819">
    <property type="component" value="Unassembled WGS sequence"/>
</dbReference>
<gene>
    <name evidence="1" type="ORF">FEM01_00220</name>
</gene>
<name>A0A5R8ZFT5_9PSED</name>
<evidence type="ECO:0000313" key="1">
    <source>
        <dbReference type="EMBL" id="TLP64639.1"/>
    </source>
</evidence>
<dbReference type="AlphaFoldDB" id="A0A5R8ZFT5"/>
<accession>A0A5R8ZFT5</accession>
<proteinExistence type="predicted"/>
<dbReference type="RefSeq" id="WP_138217280.1">
    <property type="nucleotide sequence ID" value="NZ_VAUO01000001.1"/>
</dbReference>